<feature type="transmembrane region" description="Helical" evidence="1">
    <location>
        <begin position="120"/>
        <end position="146"/>
    </location>
</feature>
<name>A0A7K0EPB2_9BACT</name>
<comment type="caution">
    <text evidence="3">The sequence shown here is derived from an EMBL/GenBank/DDBJ whole genome shotgun (WGS) entry which is preliminary data.</text>
</comment>
<dbReference type="Pfam" id="PF04397">
    <property type="entry name" value="LytTR"/>
    <property type="match status" value="1"/>
</dbReference>
<keyword evidence="1" id="KW-1133">Transmembrane helix</keyword>
<sequence length="303" mass="34464">MPQLLNQPYPCEEPARRRWAKAFWIGVFVGLFLLVFQPFDLNRWQTPYKNAKILGFGLISFAVTAGLSQLLPVLFPNRFTNERWTVGREILWVTTHITLIAVVNYLYLNWLIGKPFHGIGLLGMMVVTFLIGVFPVGGSVVVNYIIKLKKYSQAAREIPIHEHPAQNRIDEPEPCVITITAENEKDSLTFVANDLLYIESSDNYSTVVYLKNNEPVKTLLRSSLSRLENQLDPDSSTKSIVRNPIVRNSIARCHRSYIVNLEKVEKVTGNAQGYKLHLHNGQFQLPVARKYNDTLVAQLKALS</sequence>
<evidence type="ECO:0000259" key="2">
    <source>
        <dbReference type="PROSITE" id="PS50930"/>
    </source>
</evidence>
<dbReference type="InterPro" id="IPR046947">
    <property type="entry name" value="LytR-like"/>
</dbReference>
<keyword evidence="1" id="KW-0472">Membrane</keyword>
<feature type="transmembrane region" description="Helical" evidence="1">
    <location>
        <begin position="90"/>
        <end position="108"/>
    </location>
</feature>
<reference evidence="3 4" key="1">
    <citation type="journal article" date="2018" name="Antonie Van Leeuwenhoek">
        <title>Larkinella terrae sp. nov., isolated from soil on Jeju Island, South Korea.</title>
        <authorList>
            <person name="Ten L.N."/>
            <person name="Jeon J."/>
            <person name="Park S.J."/>
            <person name="Park S."/>
            <person name="Lee S.Y."/>
            <person name="Kim M.K."/>
            <person name="Jung H.Y."/>
        </authorList>
    </citation>
    <scope>NUCLEOTIDE SEQUENCE [LARGE SCALE GENOMIC DNA]</scope>
    <source>
        <strain evidence="3 4">KCTC 52001</strain>
    </source>
</reference>
<feature type="domain" description="HTH LytTR-type" evidence="2">
    <location>
        <begin position="179"/>
        <end position="303"/>
    </location>
</feature>
<organism evidence="3 4">
    <name type="scientific">Larkinella terrae</name>
    <dbReference type="NCBI Taxonomy" id="2025311"/>
    <lineage>
        <taxon>Bacteria</taxon>
        <taxon>Pseudomonadati</taxon>
        <taxon>Bacteroidota</taxon>
        <taxon>Cytophagia</taxon>
        <taxon>Cytophagales</taxon>
        <taxon>Spirosomataceae</taxon>
        <taxon>Larkinella</taxon>
    </lineage>
</organism>
<dbReference type="PANTHER" id="PTHR37299">
    <property type="entry name" value="TRANSCRIPTIONAL REGULATOR-RELATED"/>
    <property type="match status" value="1"/>
</dbReference>
<protein>
    <submittedName>
        <fullName evidence="3">LytTR family transcriptional regulator</fullName>
    </submittedName>
</protein>
<dbReference type="InterPro" id="IPR007492">
    <property type="entry name" value="LytTR_DNA-bd_dom"/>
</dbReference>
<proteinExistence type="predicted"/>
<keyword evidence="1" id="KW-0812">Transmembrane</keyword>
<dbReference type="RefSeq" id="WP_154176981.1">
    <property type="nucleotide sequence ID" value="NZ_WJXZ01000012.1"/>
</dbReference>
<evidence type="ECO:0000256" key="1">
    <source>
        <dbReference type="SAM" id="Phobius"/>
    </source>
</evidence>
<dbReference type="Proteomes" id="UP000441754">
    <property type="component" value="Unassembled WGS sequence"/>
</dbReference>
<dbReference type="SMART" id="SM00850">
    <property type="entry name" value="LytTR"/>
    <property type="match status" value="1"/>
</dbReference>
<dbReference type="EMBL" id="WJXZ01000012">
    <property type="protein sequence ID" value="MRS63637.1"/>
    <property type="molecule type" value="Genomic_DNA"/>
</dbReference>
<feature type="transmembrane region" description="Helical" evidence="1">
    <location>
        <begin position="22"/>
        <end position="41"/>
    </location>
</feature>
<dbReference type="GO" id="GO:0003677">
    <property type="term" value="F:DNA binding"/>
    <property type="evidence" value="ECO:0007669"/>
    <property type="project" value="InterPro"/>
</dbReference>
<evidence type="ECO:0000313" key="3">
    <source>
        <dbReference type="EMBL" id="MRS63637.1"/>
    </source>
</evidence>
<dbReference type="Gene3D" id="2.40.50.1020">
    <property type="entry name" value="LytTr DNA-binding domain"/>
    <property type="match status" value="1"/>
</dbReference>
<feature type="transmembrane region" description="Helical" evidence="1">
    <location>
        <begin position="53"/>
        <end position="75"/>
    </location>
</feature>
<dbReference type="PANTHER" id="PTHR37299:SF1">
    <property type="entry name" value="STAGE 0 SPORULATION PROTEIN A HOMOLOG"/>
    <property type="match status" value="1"/>
</dbReference>
<keyword evidence="4" id="KW-1185">Reference proteome</keyword>
<dbReference type="GO" id="GO:0000156">
    <property type="term" value="F:phosphorelay response regulator activity"/>
    <property type="evidence" value="ECO:0007669"/>
    <property type="project" value="InterPro"/>
</dbReference>
<dbReference type="OrthoDB" id="1118393at2"/>
<evidence type="ECO:0000313" key="4">
    <source>
        <dbReference type="Proteomes" id="UP000441754"/>
    </source>
</evidence>
<dbReference type="AlphaFoldDB" id="A0A7K0EPB2"/>
<dbReference type="PROSITE" id="PS50930">
    <property type="entry name" value="HTH_LYTTR"/>
    <property type="match status" value="1"/>
</dbReference>
<accession>A0A7K0EPB2</accession>
<gene>
    <name evidence="3" type="ORF">GJJ30_20215</name>
</gene>